<evidence type="ECO:0000256" key="9">
    <source>
        <dbReference type="ARBA" id="ARBA00023163"/>
    </source>
</evidence>
<dbReference type="PANTHER" id="PTHR46600:SF1">
    <property type="entry name" value="THAP DOMAIN-CONTAINING PROTEIN 1"/>
    <property type="match status" value="1"/>
</dbReference>
<evidence type="ECO:0000256" key="1">
    <source>
        <dbReference type="ARBA" id="ARBA00004642"/>
    </source>
</evidence>
<dbReference type="AlphaFoldDB" id="A0A8S3W7R4"/>
<feature type="coiled-coil region" evidence="13">
    <location>
        <begin position="146"/>
        <end position="187"/>
    </location>
</feature>
<comment type="similarity">
    <text evidence="2">Belongs to the THAP1 family.</text>
</comment>
<evidence type="ECO:0000256" key="6">
    <source>
        <dbReference type="ARBA" id="ARBA00023015"/>
    </source>
</evidence>
<evidence type="ECO:0000256" key="13">
    <source>
        <dbReference type="SAM" id="Coils"/>
    </source>
</evidence>
<keyword evidence="7 13" id="KW-0175">Coiled coil</keyword>
<comment type="subcellular location">
    <subcellularLocation>
        <location evidence="1">Nucleus</location>
        <location evidence="1">Nucleoplasm</location>
    </subcellularLocation>
</comment>
<comment type="caution">
    <text evidence="15">The sequence shown here is derived from an EMBL/GenBank/DDBJ whole genome shotgun (WGS) entry which is preliminary data.</text>
</comment>
<sequence length="207" mass="23917">MPTCAVKWCGSDSRKHNFKKDKITFHRFPANGDIKGIWIAKTMREENWFPTSNSTICSKHFTPDCFMEMKGRRKLLDASIPTLYLAKLVENEQNNSWATPSTSNICQNDTLNLSERTTIASPVSSNESTPGKQKLKEMIQDKEYVITKQRKEIKKIQTQNRRLKKKIKQLEDALSELQEKSLKQTEEVYTLKNTLQVLSSMTNELLN</sequence>
<keyword evidence="9" id="KW-0804">Transcription</keyword>
<dbReference type="GO" id="GO:0005654">
    <property type="term" value="C:nucleoplasm"/>
    <property type="evidence" value="ECO:0007669"/>
    <property type="project" value="UniProtKB-SubCell"/>
</dbReference>
<dbReference type="PANTHER" id="PTHR46600">
    <property type="entry name" value="THAP DOMAIN-CONTAINING"/>
    <property type="match status" value="1"/>
</dbReference>
<accession>A0A8S3W7R4</accession>
<keyword evidence="10" id="KW-0539">Nucleus</keyword>
<feature type="domain" description="THAP-type" evidence="14">
    <location>
        <begin position="1"/>
        <end position="84"/>
    </location>
</feature>
<evidence type="ECO:0000256" key="8">
    <source>
        <dbReference type="ARBA" id="ARBA00023125"/>
    </source>
</evidence>
<dbReference type="OrthoDB" id="5982876at2759"/>
<keyword evidence="16" id="KW-1185">Reference proteome</keyword>
<keyword evidence="5" id="KW-0862">Zinc</keyword>
<keyword evidence="6" id="KW-0805">Transcription regulation</keyword>
<organism evidence="15 16">
    <name type="scientific">Parnassius apollo</name>
    <name type="common">Apollo butterfly</name>
    <name type="synonym">Papilio apollo</name>
    <dbReference type="NCBI Taxonomy" id="110799"/>
    <lineage>
        <taxon>Eukaryota</taxon>
        <taxon>Metazoa</taxon>
        <taxon>Ecdysozoa</taxon>
        <taxon>Arthropoda</taxon>
        <taxon>Hexapoda</taxon>
        <taxon>Insecta</taxon>
        <taxon>Pterygota</taxon>
        <taxon>Neoptera</taxon>
        <taxon>Endopterygota</taxon>
        <taxon>Lepidoptera</taxon>
        <taxon>Glossata</taxon>
        <taxon>Ditrysia</taxon>
        <taxon>Papilionoidea</taxon>
        <taxon>Papilionidae</taxon>
        <taxon>Parnassiinae</taxon>
        <taxon>Parnassini</taxon>
        <taxon>Parnassius</taxon>
        <taxon>Parnassius</taxon>
    </lineage>
</organism>
<evidence type="ECO:0000259" key="14">
    <source>
        <dbReference type="PROSITE" id="PS50950"/>
    </source>
</evidence>
<dbReference type="InterPro" id="IPR026516">
    <property type="entry name" value="THAP1/10"/>
</dbReference>
<evidence type="ECO:0000256" key="12">
    <source>
        <dbReference type="PROSITE-ProRule" id="PRU00309"/>
    </source>
</evidence>
<protein>
    <submittedName>
        <fullName evidence="15">(apollo) hypothetical protein</fullName>
    </submittedName>
</protein>
<keyword evidence="8 12" id="KW-0238">DNA-binding</keyword>
<dbReference type="SMART" id="SM00980">
    <property type="entry name" value="THAP"/>
    <property type="match status" value="1"/>
</dbReference>
<dbReference type="SMART" id="SM00692">
    <property type="entry name" value="DM3"/>
    <property type="match status" value="1"/>
</dbReference>
<keyword evidence="4 12" id="KW-0863">Zinc-finger</keyword>
<dbReference type="InterPro" id="IPR006612">
    <property type="entry name" value="THAP_Znf"/>
</dbReference>
<evidence type="ECO:0000313" key="15">
    <source>
        <dbReference type="EMBL" id="CAG4944678.1"/>
    </source>
</evidence>
<evidence type="ECO:0000256" key="2">
    <source>
        <dbReference type="ARBA" id="ARBA00006177"/>
    </source>
</evidence>
<evidence type="ECO:0000256" key="4">
    <source>
        <dbReference type="ARBA" id="ARBA00022771"/>
    </source>
</evidence>
<dbReference type="Pfam" id="PF05485">
    <property type="entry name" value="THAP"/>
    <property type="match status" value="1"/>
</dbReference>
<evidence type="ECO:0000256" key="10">
    <source>
        <dbReference type="ARBA" id="ARBA00023242"/>
    </source>
</evidence>
<name>A0A8S3W7R4_PARAO</name>
<evidence type="ECO:0000256" key="7">
    <source>
        <dbReference type="ARBA" id="ARBA00023054"/>
    </source>
</evidence>
<evidence type="ECO:0000313" key="16">
    <source>
        <dbReference type="Proteomes" id="UP000691718"/>
    </source>
</evidence>
<dbReference type="PROSITE" id="PS50950">
    <property type="entry name" value="ZF_THAP"/>
    <property type="match status" value="1"/>
</dbReference>
<reference evidence="15" key="1">
    <citation type="submission" date="2021-04" db="EMBL/GenBank/DDBJ databases">
        <authorList>
            <person name="Tunstrom K."/>
        </authorList>
    </citation>
    <scope>NUCLEOTIDE SEQUENCE</scope>
</reference>
<dbReference type="EMBL" id="CAJQZP010000191">
    <property type="protein sequence ID" value="CAG4944678.1"/>
    <property type="molecule type" value="Genomic_DNA"/>
</dbReference>
<evidence type="ECO:0000256" key="5">
    <source>
        <dbReference type="ARBA" id="ARBA00022833"/>
    </source>
</evidence>
<keyword evidence="11" id="KW-0131">Cell cycle</keyword>
<dbReference type="Proteomes" id="UP000691718">
    <property type="component" value="Unassembled WGS sequence"/>
</dbReference>
<evidence type="ECO:0000256" key="3">
    <source>
        <dbReference type="ARBA" id="ARBA00022723"/>
    </source>
</evidence>
<evidence type="ECO:0000256" key="11">
    <source>
        <dbReference type="ARBA" id="ARBA00023306"/>
    </source>
</evidence>
<keyword evidence="3" id="KW-0479">Metal-binding</keyword>
<dbReference type="GO" id="GO:0043565">
    <property type="term" value="F:sequence-specific DNA binding"/>
    <property type="evidence" value="ECO:0007669"/>
    <property type="project" value="InterPro"/>
</dbReference>
<dbReference type="GO" id="GO:0008270">
    <property type="term" value="F:zinc ion binding"/>
    <property type="evidence" value="ECO:0007669"/>
    <property type="project" value="UniProtKB-KW"/>
</dbReference>
<proteinExistence type="inferred from homology"/>
<gene>
    <name evidence="15" type="ORF">PAPOLLO_LOCUS2916</name>
</gene>